<feature type="domain" description="EamA" evidence="8">
    <location>
        <begin position="151"/>
        <end position="288"/>
    </location>
</feature>
<feature type="domain" description="EamA" evidence="8">
    <location>
        <begin position="4"/>
        <end position="136"/>
    </location>
</feature>
<feature type="transmembrane region" description="Helical" evidence="7">
    <location>
        <begin position="7"/>
        <end position="25"/>
    </location>
</feature>
<evidence type="ECO:0000259" key="8">
    <source>
        <dbReference type="Pfam" id="PF00892"/>
    </source>
</evidence>
<dbReference type="EMBL" id="JBEPMX010000003">
    <property type="protein sequence ID" value="MET3682798.1"/>
    <property type="molecule type" value="Genomic_DNA"/>
</dbReference>
<comment type="subcellular location">
    <subcellularLocation>
        <location evidence="1">Cell membrane</location>
        <topology evidence="1">Multi-pass membrane protein</topology>
    </subcellularLocation>
</comment>
<evidence type="ECO:0000256" key="1">
    <source>
        <dbReference type="ARBA" id="ARBA00004651"/>
    </source>
</evidence>
<keyword evidence="6 7" id="KW-0472">Membrane</keyword>
<evidence type="ECO:0000313" key="9">
    <source>
        <dbReference type="EMBL" id="MET3682798.1"/>
    </source>
</evidence>
<comment type="similarity">
    <text evidence="2">Belongs to the EamA transporter family.</text>
</comment>
<sequence>MVKYYMFLILVVMMFSGNLIVGKAVSELPPITVAFIRNVIAFLVIAPLGLKQFRQYFDVFRRDWKPLLGFALTGITTFNVLIYLSLNYTTSTNAGIVEATTPVFAMIVGYIFLKERLSNRQIFGVALSFVGAVWVLIEGSIERLLALQINPGDLTMLLAMIVWAFYSLLLKQHNHKYPIYGAMFAMIGLGALVMIPVVAIEWLFVFPGAELFYVESISGLLYLGIFPSVIALYFWNSAVQNLGPSLSSVFLNLLPVFTTIGAMIFLGETVSLAQIAGGVVVITGVLIATNVRLSMFKRG</sequence>
<feature type="transmembrane region" description="Helical" evidence="7">
    <location>
        <begin position="182"/>
        <end position="205"/>
    </location>
</feature>
<evidence type="ECO:0000256" key="4">
    <source>
        <dbReference type="ARBA" id="ARBA00022692"/>
    </source>
</evidence>
<evidence type="ECO:0000256" key="7">
    <source>
        <dbReference type="SAM" id="Phobius"/>
    </source>
</evidence>
<feature type="transmembrane region" description="Helical" evidence="7">
    <location>
        <begin position="246"/>
        <end position="266"/>
    </location>
</feature>
<dbReference type="InterPro" id="IPR000620">
    <property type="entry name" value="EamA_dom"/>
</dbReference>
<feature type="transmembrane region" description="Helical" evidence="7">
    <location>
        <begin position="92"/>
        <end position="113"/>
    </location>
</feature>
<name>A0ABV2KT82_9BACI</name>
<dbReference type="RefSeq" id="WP_354219406.1">
    <property type="nucleotide sequence ID" value="NZ_JBEPMX010000003.1"/>
</dbReference>
<feature type="transmembrane region" description="Helical" evidence="7">
    <location>
        <begin position="272"/>
        <end position="293"/>
    </location>
</feature>
<evidence type="ECO:0000256" key="3">
    <source>
        <dbReference type="ARBA" id="ARBA00022475"/>
    </source>
</evidence>
<accession>A0ABV2KT82</accession>
<dbReference type="Pfam" id="PF00892">
    <property type="entry name" value="EamA"/>
    <property type="match status" value="2"/>
</dbReference>
<evidence type="ECO:0000313" key="10">
    <source>
        <dbReference type="Proteomes" id="UP001549167"/>
    </source>
</evidence>
<gene>
    <name evidence="9" type="ORF">ABID56_000888</name>
</gene>
<feature type="transmembrane region" description="Helical" evidence="7">
    <location>
        <begin position="31"/>
        <end position="50"/>
    </location>
</feature>
<dbReference type="InterPro" id="IPR037185">
    <property type="entry name" value="EmrE-like"/>
</dbReference>
<feature type="transmembrane region" description="Helical" evidence="7">
    <location>
        <begin position="122"/>
        <end position="141"/>
    </location>
</feature>
<keyword evidence="10" id="KW-1185">Reference proteome</keyword>
<keyword evidence="4 7" id="KW-0812">Transmembrane</keyword>
<dbReference type="InterPro" id="IPR050638">
    <property type="entry name" value="AA-Vitamin_Transporters"/>
</dbReference>
<dbReference type="SUPFAM" id="SSF103481">
    <property type="entry name" value="Multidrug resistance efflux transporter EmrE"/>
    <property type="match status" value="2"/>
</dbReference>
<reference evidence="9 10" key="1">
    <citation type="submission" date="2024-06" db="EMBL/GenBank/DDBJ databases">
        <title>Genomic Encyclopedia of Type Strains, Phase IV (KMG-IV): sequencing the most valuable type-strain genomes for metagenomic binning, comparative biology and taxonomic classification.</title>
        <authorList>
            <person name="Goeker M."/>
        </authorList>
    </citation>
    <scope>NUCLEOTIDE SEQUENCE [LARGE SCALE GENOMIC DNA]</scope>
    <source>
        <strain evidence="9 10">DSM 23520</strain>
    </source>
</reference>
<dbReference type="Proteomes" id="UP001549167">
    <property type="component" value="Unassembled WGS sequence"/>
</dbReference>
<keyword evidence="5 7" id="KW-1133">Transmembrane helix</keyword>
<dbReference type="Gene3D" id="1.10.3730.20">
    <property type="match status" value="2"/>
</dbReference>
<evidence type="ECO:0000256" key="6">
    <source>
        <dbReference type="ARBA" id="ARBA00023136"/>
    </source>
</evidence>
<feature type="transmembrane region" description="Helical" evidence="7">
    <location>
        <begin position="211"/>
        <end position="234"/>
    </location>
</feature>
<comment type="caution">
    <text evidence="9">The sequence shown here is derived from an EMBL/GenBank/DDBJ whole genome shotgun (WGS) entry which is preliminary data.</text>
</comment>
<evidence type="ECO:0000256" key="2">
    <source>
        <dbReference type="ARBA" id="ARBA00007362"/>
    </source>
</evidence>
<dbReference type="PANTHER" id="PTHR32322">
    <property type="entry name" value="INNER MEMBRANE TRANSPORTER"/>
    <property type="match status" value="1"/>
</dbReference>
<keyword evidence="3" id="KW-1003">Cell membrane</keyword>
<protein>
    <submittedName>
        <fullName evidence="9">Drug/metabolite transporter (DMT)-like permease</fullName>
    </submittedName>
</protein>
<organism evidence="9 10">
    <name type="scientific">Alkalibacillus flavidus</name>
    <dbReference type="NCBI Taxonomy" id="546021"/>
    <lineage>
        <taxon>Bacteria</taxon>
        <taxon>Bacillati</taxon>
        <taxon>Bacillota</taxon>
        <taxon>Bacilli</taxon>
        <taxon>Bacillales</taxon>
        <taxon>Bacillaceae</taxon>
        <taxon>Alkalibacillus</taxon>
    </lineage>
</organism>
<evidence type="ECO:0000256" key="5">
    <source>
        <dbReference type="ARBA" id="ARBA00022989"/>
    </source>
</evidence>
<dbReference type="PANTHER" id="PTHR32322:SF18">
    <property type="entry name" value="S-ADENOSYLMETHIONINE_S-ADENOSYLHOMOCYSTEINE TRANSPORTER"/>
    <property type="match status" value="1"/>
</dbReference>
<proteinExistence type="inferred from homology"/>
<feature type="transmembrane region" description="Helical" evidence="7">
    <location>
        <begin position="66"/>
        <end position="86"/>
    </location>
</feature>
<feature type="transmembrane region" description="Helical" evidence="7">
    <location>
        <begin position="153"/>
        <end position="170"/>
    </location>
</feature>